<gene>
    <name evidence="2" type="ORF">CLAFUR5_04645</name>
</gene>
<keyword evidence="3" id="KW-1185">Reference proteome</keyword>
<feature type="chain" id="PRO_5040110083" evidence="1">
    <location>
        <begin position="21"/>
        <end position="183"/>
    </location>
</feature>
<evidence type="ECO:0000313" key="3">
    <source>
        <dbReference type="Proteomes" id="UP000756132"/>
    </source>
</evidence>
<evidence type="ECO:0000313" key="2">
    <source>
        <dbReference type="EMBL" id="UJO16446.1"/>
    </source>
</evidence>
<dbReference type="GeneID" id="71984523"/>
<name>A0A9Q8LF74_PASFU</name>
<organism evidence="2 3">
    <name type="scientific">Passalora fulva</name>
    <name type="common">Tomato leaf mold</name>
    <name type="synonym">Cladosporium fulvum</name>
    <dbReference type="NCBI Taxonomy" id="5499"/>
    <lineage>
        <taxon>Eukaryota</taxon>
        <taxon>Fungi</taxon>
        <taxon>Dikarya</taxon>
        <taxon>Ascomycota</taxon>
        <taxon>Pezizomycotina</taxon>
        <taxon>Dothideomycetes</taxon>
        <taxon>Dothideomycetidae</taxon>
        <taxon>Mycosphaerellales</taxon>
        <taxon>Mycosphaerellaceae</taxon>
        <taxon>Fulvia</taxon>
    </lineage>
</organism>
<feature type="signal peptide" evidence="1">
    <location>
        <begin position="1"/>
        <end position="20"/>
    </location>
</feature>
<keyword evidence="1" id="KW-0732">Signal</keyword>
<accession>A0A9Q8LF74</accession>
<dbReference type="OrthoDB" id="10312758at2759"/>
<proteinExistence type="predicted"/>
<protein>
    <submittedName>
        <fullName evidence="2">Uncharacterized protein</fullName>
    </submittedName>
</protein>
<sequence>MVSAKLFSILGLASAATAFAVPGTSSNPEFQPFVDDLLAQNPRLDIWKWVQSDLDLLIPGVHCKLGAPASQTKRRVTSEDIQAIEDSVSHLFPEIECEGTIDWDGLQNSTLDLETRDATPFGSLFARQAKSHADISTHEKNQVAQAKASESKTVTDCASATRPVNNGMQETAEFALPASRSLV</sequence>
<reference evidence="2" key="1">
    <citation type="submission" date="2021-12" db="EMBL/GenBank/DDBJ databases">
        <authorList>
            <person name="Zaccaron A."/>
            <person name="Stergiopoulos I."/>
        </authorList>
    </citation>
    <scope>NUCLEOTIDE SEQUENCE</scope>
    <source>
        <strain evidence="2">Race5_Kim</strain>
    </source>
</reference>
<reference evidence="2" key="2">
    <citation type="journal article" date="2022" name="Microb. Genom.">
        <title>A chromosome-scale genome assembly of the tomato pathogen Cladosporium fulvum reveals a compartmentalized genome architecture and the presence of a dispensable chromosome.</title>
        <authorList>
            <person name="Zaccaron A.Z."/>
            <person name="Chen L.H."/>
            <person name="Samaras A."/>
            <person name="Stergiopoulos I."/>
        </authorList>
    </citation>
    <scope>NUCLEOTIDE SEQUENCE</scope>
    <source>
        <strain evidence="2">Race5_Kim</strain>
    </source>
</reference>
<dbReference type="AlphaFoldDB" id="A0A9Q8LF74"/>
<evidence type="ECO:0000256" key="1">
    <source>
        <dbReference type="SAM" id="SignalP"/>
    </source>
</evidence>
<dbReference type="EMBL" id="CP090166">
    <property type="protein sequence ID" value="UJO16446.1"/>
    <property type="molecule type" value="Genomic_DNA"/>
</dbReference>
<dbReference type="KEGG" id="ffu:CLAFUR5_04645"/>
<dbReference type="Proteomes" id="UP000756132">
    <property type="component" value="Chromosome 4"/>
</dbReference>
<dbReference type="RefSeq" id="XP_047760812.1">
    <property type="nucleotide sequence ID" value="XM_047903793.1"/>
</dbReference>